<dbReference type="Proteomes" id="UP001526166">
    <property type="component" value="Unassembled WGS sequence"/>
</dbReference>
<evidence type="ECO:0000256" key="1">
    <source>
        <dbReference type="ARBA" id="ARBA00022603"/>
    </source>
</evidence>
<evidence type="ECO:0000259" key="6">
    <source>
        <dbReference type="PROSITE" id="PS51686"/>
    </source>
</evidence>
<accession>A0ABT2ZXJ1</accession>
<comment type="caution">
    <text evidence="7">The sequence shown here is derived from an EMBL/GenBank/DDBJ whole genome shotgun (WGS) entry which is preliminary data.</text>
</comment>
<evidence type="ECO:0000256" key="4">
    <source>
        <dbReference type="ARBA" id="ARBA00022884"/>
    </source>
</evidence>
<comment type="caution">
    <text evidence="5">Lacks conserved residue(s) required for the propagation of feature annotation.</text>
</comment>
<dbReference type="InterPro" id="IPR001678">
    <property type="entry name" value="MeTrfase_RsmB-F_NOP2_dom"/>
</dbReference>
<dbReference type="GO" id="GO:0008168">
    <property type="term" value="F:methyltransferase activity"/>
    <property type="evidence" value="ECO:0007669"/>
    <property type="project" value="UniProtKB-KW"/>
</dbReference>
<proteinExistence type="inferred from homology"/>
<name>A0ABT2ZXJ1_9RHOB</name>
<evidence type="ECO:0000313" key="7">
    <source>
        <dbReference type="EMBL" id="MCV2878463.1"/>
    </source>
</evidence>
<dbReference type="Pfam" id="PF22458">
    <property type="entry name" value="RsmF-B_ferredox"/>
    <property type="match status" value="1"/>
</dbReference>
<dbReference type="SUPFAM" id="SSF53335">
    <property type="entry name" value="S-adenosyl-L-methionine-dependent methyltransferases"/>
    <property type="match status" value="1"/>
</dbReference>
<sequence>MTPAARIQAAIEILDQTLAGSPAEQVLTNWARAHRFAGSGDRAAIRDHVYEALRRRGSLAHLGGGLSGRGLMIGLARAECLDLEGIFSGERFAPAPLTASEAVPVDPADAWLDWPAWLRPALEESQAEKAAPIVAAMQRRAPVFLRVNLAKADPALAISMLAEEEIVARRHPLAATALEVVQGERKISGSRAYQSGIIELQDAASQAIASVLPIAPGMRVLDYCAGGGGKALALAARAPEAAIFAHDIDAGRMRDIPARAARAGARIGLRKPGQPGGPYDLVVVDAPCSGSGTWRRTPEAKWALTPDRLEELTRIQREILSIARTLVAPGGALAYMTCSLLADENERQVAAFLAETGWAEDARLALTPLDGADGFFASVLRRAE</sequence>
<dbReference type="Pfam" id="PF01189">
    <property type="entry name" value="Methyltr_RsmB-F"/>
    <property type="match status" value="1"/>
</dbReference>
<evidence type="ECO:0000256" key="3">
    <source>
        <dbReference type="ARBA" id="ARBA00022691"/>
    </source>
</evidence>
<dbReference type="InterPro" id="IPR049560">
    <property type="entry name" value="MeTrfase_RsmB-F_NOP2_cat"/>
</dbReference>
<keyword evidence="2 5" id="KW-0808">Transferase</keyword>
<dbReference type="PROSITE" id="PS51686">
    <property type="entry name" value="SAM_MT_RSMB_NOP"/>
    <property type="match status" value="1"/>
</dbReference>
<dbReference type="PRINTS" id="PR02008">
    <property type="entry name" value="RCMTFAMILY"/>
</dbReference>
<feature type="active site" description="Nucleophile" evidence="5">
    <location>
        <position position="338"/>
    </location>
</feature>
<keyword evidence="3 5" id="KW-0949">S-adenosyl-L-methionine</keyword>
<dbReference type="GO" id="GO:0032259">
    <property type="term" value="P:methylation"/>
    <property type="evidence" value="ECO:0007669"/>
    <property type="project" value="UniProtKB-KW"/>
</dbReference>
<dbReference type="PANTHER" id="PTHR22807:SF53">
    <property type="entry name" value="RIBOSOMAL RNA SMALL SUBUNIT METHYLTRANSFERASE B-RELATED"/>
    <property type="match status" value="1"/>
</dbReference>
<gene>
    <name evidence="7" type="ORF">OE699_06315</name>
</gene>
<evidence type="ECO:0000256" key="5">
    <source>
        <dbReference type="PROSITE-ProRule" id="PRU01023"/>
    </source>
</evidence>
<feature type="domain" description="SAM-dependent MTase RsmB/NOP-type" evidence="6">
    <location>
        <begin position="133"/>
        <end position="384"/>
    </location>
</feature>
<keyword evidence="8" id="KW-1185">Reference proteome</keyword>
<evidence type="ECO:0000256" key="2">
    <source>
        <dbReference type="ARBA" id="ARBA00022679"/>
    </source>
</evidence>
<feature type="binding site" evidence="5">
    <location>
        <position position="247"/>
    </location>
    <ligand>
        <name>S-adenosyl-L-methionine</name>
        <dbReference type="ChEBI" id="CHEBI:59789"/>
    </ligand>
</feature>
<keyword evidence="4 5" id="KW-0694">RNA-binding</keyword>
<dbReference type="InterPro" id="IPR054728">
    <property type="entry name" value="RsmB-like_ferredoxin"/>
</dbReference>
<dbReference type="EMBL" id="JAOWKW010000004">
    <property type="protein sequence ID" value="MCV2878463.1"/>
    <property type="molecule type" value="Genomic_DNA"/>
</dbReference>
<protein>
    <submittedName>
        <fullName evidence="7">RsmB/NOP family class I SAM-dependent RNA methyltransferase</fullName>
    </submittedName>
</protein>
<dbReference type="Gene3D" id="3.40.50.150">
    <property type="entry name" value="Vaccinia Virus protein VP39"/>
    <property type="match status" value="1"/>
</dbReference>
<organism evidence="7 8">
    <name type="scientific">Sedimentimonas flavescens</name>
    <dbReference type="NCBI Taxonomy" id="2851012"/>
    <lineage>
        <taxon>Bacteria</taxon>
        <taxon>Pseudomonadati</taxon>
        <taxon>Pseudomonadota</taxon>
        <taxon>Alphaproteobacteria</taxon>
        <taxon>Rhodobacterales</taxon>
        <taxon>Rhodobacter group</taxon>
        <taxon>Sedimentimonas</taxon>
    </lineage>
</organism>
<feature type="binding site" evidence="5">
    <location>
        <position position="285"/>
    </location>
    <ligand>
        <name>S-adenosyl-L-methionine</name>
        <dbReference type="ChEBI" id="CHEBI:59789"/>
    </ligand>
</feature>
<comment type="similarity">
    <text evidence="5">Belongs to the class I-like SAM-binding methyltransferase superfamily. RsmB/NOP family.</text>
</comment>
<dbReference type="RefSeq" id="WP_263847444.1">
    <property type="nucleotide sequence ID" value="NZ_JAOWKW010000004.1"/>
</dbReference>
<evidence type="ECO:0000313" key="8">
    <source>
        <dbReference type="Proteomes" id="UP001526166"/>
    </source>
</evidence>
<keyword evidence="1 5" id="KW-0489">Methyltransferase</keyword>
<dbReference type="Gene3D" id="3.30.70.1170">
    <property type="entry name" value="Sun protein, domain 3"/>
    <property type="match status" value="1"/>
</dbReference>
<dbReference type="PANTHER" id="PTHR22807">
    <property type="entry name" value="NOP2 YEAST -RELATED NOL1/NOP2/FMU SUN DOMAIN-CONTAINING"/>
    <property type="match status" value="1"/>
</dbReference>
<dbReference type="InterPro" id="IPR023267">
    <property type="entry name" value="RCMT"/>
</dbReference>
<reference evidence="7 8" key="1">
    <citation type="submission" date="2022-10" db="EMBL/GenBank/DDBJ databases">
        <title>Sinirhodobacter sp. nov., isolated from ocean surface sediments.</title>
        <authorList>
            <person name="He W."/>
            <person name="Wang L."/>
            <person name="Zhang D.-F."/>
        </authorList>
    </citation>
    <scope>NUCLEOTIDE SEQUENCE [LARGE SCALE GENOMIC DNA]</scope>
    <source>
        <strain evidence="7 8">WL0115</strain>
    </source>
</reference>
<dbReference type="InterPro" id="IPR029063">
    <property type="entry name" value="SAM-dependent_MTases_sf"/>
</dbReference>